<keyword evidence="2" id="KW-1185">Reference proteome</keyword>
<evidence type="ECO:0000313" key="2">
    <source>
        <dbReference type="Proteomes" id="UP000250078"/>
    </source>
</evidence>
<evidence type="ECO:0000313" key="1">
    <source>
        <dbReference type="EMBL" id="OCK87291.1"/>
    </source>
</evidence>
<gene>
    <name evidence="1" type="ORF">K441DRAFT_682703</name>
</gene>
<dbReference type="Proteomes" id="UP000250078">
    <property type="component" value="Unassembled WGS sequence"/>
</dbReference>
<organism evidence="1 2">
    <name type="scientific">Cenococcum geophilum 1.58</name>
    <dbReference type="NCBI Taxonomy" id="794803"/>
    <lineage>
        <taxon>Eukaryota</taxon>
        <taxon>Fungi</taxon>
        <taxon>Dikarya</taxon>
        <taxon>Ascomycota</taxon>
        <taxon>Pezizomycotina</taxon>
        <taxon>Dothideomycetes</taxon>
        <taxon>Pleosporomycetidae</taxon>
        <taxon>Gloniales</taxon>
        <taxon>Gloniaceae</taxon>
        <taxon>Cenococcum</taxon>
    </lineage>
</organism>
<reference evidence="1 2" key="1">
    <citation type="journal article" date="2016" name="Nat. Commun.">
        <title>Ectomycorrhizal ecology is imprinted in the genome of the dominant symbiotic fungus Cenococcum geophilum.</title>
        <authorList>
            <consortium name="DOE Joint Genome Institute"/>
            <person name="Peter M."/>
            <person name="Kohler A."/>
            <person name="Ohm R.A."/>
            <person name="Kuo A."/>
            <person name="Krutzmann J."/>
            <person name="Morin E."/>
            <person name="Arend M."/>
            <person name="Barry K.W."/>
            <person name="Binder M."/>
            <person name="Choi C."/>
            <person name="Clum A."/>
            <person name="Copeland A."/>
            <person name="Grisel N."/>
            <person name="Haridas S."/>
            <person name="Kipfer T."/>
            <person name="LaButti K."/>
            <person name="Lindquist E."/>
            <person name="Lipzen A."/>
            <person name="Maire R."/>
            <person name="Meier B."/>
            <person name="Mihaltcheva S."/>
            <person name="Molinier V."/>
            <person name="Murat C."/>
            <person name="Poggeler S."/>
            <person name="Quandt C.A."/>
            <person name="Sperisen C."/>
            <person name="Tritt A."/>
            <person name="Tisserant E."/>
            <person name="Crous P.W."/>
            <person name="Henrissat B."/>
            <person name="Nehls U."/>
            <person name="Egli S."/>
            <person name="Spatafora J.W."/>
            <person name="Grigoriev I.V."/>
            <person name="Martin F.M."/>
        </authorList>
    </citation>
    <scope>NUCLEOTIDE SEQUENCE [LARGE SCALE GENOMIC DNA]</scope>
    <source>
        <strain evidence="1 2">1.58</strain>
    </source>
</reference>
<name>A0ACC8ELT7_9PEZI</name>
<accession>A0ACC8ELT7</accession>
<sequence>MDRLNYKRKKSNLSVVKPCEVFDLIGGTSTRPCLIAIMLGRLGMDLLDDETERGCANNLVDEVKGEASNIWYSETGDLKPLVKCFISIGTGNPGKAFEDSIIKFLYQMVVQIATETENTEKRFIARGSDGRVPHPHGTEVPGARLHWRVVIARASKPLTSTAFVLDQGRKGGQKTAGRVPADSKRQHYFKAVLPEERSPNNPCVSCILWEKKDQYFVTSVNTIALLEALVGMRFTLEEKNRIGAIWRALNLTRFPGQRINATSSD</sequence>
<dbReference type="EMBL" id="KV748263">
    <property type="protein sequence ID" value="OCK87291.1"/>
    <property type="molecule type" value="Genomic_DNA"/>
</dbReference>
<protein>
    <submittedName>
        <fullName evidence="1">Uncharacterized protein</fullName>
    </submittedName>
</protein>
<proteinExistence type="predicted"/>